<protein>
    <submittedName>
        <fullName evidence="2">Uncharacterized protein</fullName>
    </submittedName>
</protein>
<proteinExistence type="predicted"/>
<dbReference type="EMBL" id="KN822054">
    <property type="protein sequence ID" value="KIM61258.1"/>
    <property type="molecule type" value="Genomic_DNA"/>
</dbReference>
<accession>A0A0C2ZHZ9</accession>
<dbReference type="OrthoDB" id="2672443at2759"/>
<dbReference type="AlphaFoldDB" id="A0A0C2ZHZ9"/>
<evidence type="ECO:0000313" key="3">
    <source>
        <dbReference type="Proteomes" id="UP000053989"/>
    </source>
</evidence>
<dbReference type="InParanoid" id="A0A0C2ZHZ9"/>
<feature type="region of interest" description="Disordered" evidence="1">
    <location>
        <begin position="142"/>
        <end position="166"/>
    </location>
</feature>
<gene>
    <name evidence="2" type="ORF">SCLCIDRAFT_1216168</name>
</gene>
<reference evidence="3" key="2">
    <citation type="submission" date="2015-01" db="EMBL/GenBank/DDBJ databases">
        <title>Evolutionary Origins and Diversification of the Mycorrhizal Mutualists.</title>
        <authorList>
            <consortium name="DOE Joint Genome Institute"/>
            <consortium name="Mycorrhizal Genomics Consortium"/>
            <person name="Kohler A."/>
            <person name="Kuo A."/>
            <person name="Nagy L.G."/>
            <person name="Floudas D."/>
            <person name="Copeland A."/>
            <person name="Barry K.W."/>
            <person name="Cichocki N."/>
            <person name="Veneault-Fourrey C."/>
            <person name="LaButti K."/>
            <person name="Lindquist E.A."/>
            <person name="Lipzen A."/>
            <person name="Lundell T."/>
            <person name="Morin E."/>
            <person name="Murat C."/>
            <person name="Riley R."/>
            <person name="Ohm R."/>
            <person name="Sun H."/>
            <person name="Tunlid A."/>
            <person name="Henrissat B."/>
            <person name="Grigoriev I.V."/>
            <person name="Hibbett D.S."/>
            <person name="Martin F."/>
        </authorList>
    </citation>
    <scope>NUCLEOTIDE SEQUENCE [LARGE SCALE GENOMIC DNA]</scope>
    <source>
        <strain evidence="3">Foug A</strain>
    </source>
</reference>
<evidence type="ECO:0000313" key="2">
    <source>
        <dbReference type="EMBL" id="KIM61258.1"/>
    </source>
</evidence>
<reference evidence="2 3" key="1">
    <citation type="submission" date="2014-04" db="EMBL/GenBank/DDBJ databases">
        <authorList>
            <consortium name="DOE Joint Genome Institute"/>
            <person name="Kuo A."/>
            <person name="Kohler A."/>
            <person name="Nagy L.G."/>
            <person name="Floudas D."/>
            <person name="Copeland A."/>
            <person name="Barry K.W."/>
            <person name="Cichocki N."/>
            <person name="Veneault-Fourrey C."/>
            <person name="LaButti K."/>
            <person name="Lindquist E.A."/>
            <person name="Lipzen A."/>
            <person name="Lundell T."/>
            <person name="Morin E."/>
            <person name="Murat C."/>
            <person name="Sun H."/>
            <person name="Tunlid A."/>
            <person name="Henrissat B."/>
            <person name="Grigoriev I.V."/>
            <person name="Hibbett D.S."/>
            <person name="Martin F."/>
            <person name="Nordberg H.P."/>
            <person name="Cantor M.N."/>
            <person name="Hua S.X."/>
        </authorList>
    </citation>
    <scope>NUCLEOTIDE SEQUENCE [LARGE SCALE GENOMIC DNA]</scope>
    <source>
        <strain evidence="2 3">Foug A</strain>
    </source>
</reference>
<dbReference type="HOGENOM" id="CLU_1620045_0_0_1"/>
<dbReference type="Gene3D" id="2.80.10.50">
    <property type="match status" value="1"/>
</dbReference>
<keyword evidence="3" id="KW-1185">Reference proteome</keyword>
<organism evidence="2 3">
    <name type="scientific">Scleroderma citrinum Foug A</name>
    <dbReference type="NCBI Taxonomy" id="1036808"/>
    <lineage>
        <taxon>Eukaryota</taxon>
        <taxon>Fungi</taxon>
        <taxon>Dikarya</taxon>
        <taxon>Basidiomycota</taxon>
        <taxon>Agaricomycotina</taxon>
        <taxon>Agaricomycetes</taxon>
        <taxon>Agaricomycetidae</taxon>
        <taxon>Boletales</taxon>
        <taxon>Sclerodermatineae</taxon>
        <taxon>Sclerodermataceae</taxon>
        <taxon>Scleroderma</taxon>
    </lineage>
</organism>
<sequence>MSDTPLPPQVVIRSVVSDQFVGTTAIADDAIATGVPPETKLIIVNPTITVPPPQFQLRRVDGTQLVYDIFAGNDYVRDGEPEHVRGLVFAFANPPAQKFVFTYVEKHSAYTIVKLGTNDALTDPYSEEIADAERSIRLQPLDKLGNSGYHPGQLFTVKDAEDEPQK</sequence>
<dbReference type="Proteomes" id="UP000053989">
    <property type="component" value="Unassembled WGS sequence"/>
</dbReference>
<evidence type="ECO:0000256" key="1">
    <source>
        <dbReference type="SAM" id="MobiDB-lite"/>
    </source>
</evidence>
<name>A0A0C2ZHZ9_9AGAM</name>